<dbReference type="GO" id="GO:0005737">
    <property type="term" value="C:cytoplasm"/>
    <property type="evidence" value="ECO:0007669"/>
    <property type="project" value="TreeGrafter"/>
</dbReference>
<protein>
    <submittedName>
        <fullName evidence="10">Homogentisate 12-dioxygenase</fullName>
    </submittedName>
</protein>
<keyword evidence="6 8" id="KW-0408">Iron</keyword>
<dbReference type="KEGG" id="cpi:Cpin_5427"/>
<dbReference type="InterPro" id="IPR046452">
    <property type="entry name" value="HgmA_N"/>
</dbReference>
<feature type="binding site" evidence="8">
    <location>
        <position position="336"/>
    </location>
    <ligand>
        <name>Fe cation</name>
        <dbReference type="ChEBI" id="CHEBI:24875"/>
    </ligand>
</feature>
<dbReference type="InterPro" id="IPR005708">
    <property type="entry name" value="Homogentis_dOase"/>
</dbReference>
<feature type="domain" description="Homogentisate 1,2-dioxygenase N-terminal" evidence="9">
    <location>
        <begin position="101"/>
        <end position="250"/>
    </location>
</feature>
<comment type="cofactor">
    <cofactor evidence="1 8">
        <name>Fe cation</name>
        <dbReference type="ChEBI" id="CHEBI:24875"/>
    </cofactor>
</comment>
<evidence type="ECO:0000313" key="11">
    <source>
        <dbReference type="Proteomes" id="UP000002215"/>
    </source>
</evidence>
<feature type="active site" description="Proton acceptor" evidence="7">
    <location>
        <position position="263"/>
    </location>
</feature>
<name>A0A979GY28_CHIPD</name>
<evidence type="ECO:0000256" key="5">
    <source>
        <dbReference type="ARBA" id="ARBA00023002"/>
    </source>
</evidence>
<sequence length="385" mass="44353">MPHYHKLGNVPHKRHTQFRKPDGTLYAEQLFSTEGFSSNSTLLYHCHPPTEITKVDEPYSVAPRVAEEKMLKHRSFQGFNIKPEEDYLKSRKPVLVNSDCHISLAAPRQSMSDYFYKNADADELIFVHEGTGVLHTQYGQLPFGYGDYLQIPRGTIYQIKFTGTDNRLFIVESFSPIRYPKRYLSQYGQLLEHAPYCERDIRQPQNLETIDEAGDFLIRIKKKGIMYPIHYAHHPFDVVGWDGCEYPFAFSIHDFEPITGRVHQPPPVHQTFEGHNFVVCSFCPRLFDYHPQAIPAPYNHSNIDSDEVLYYVDGDFMSRKHVTRGMITLHPGGIPHGPHPGAVEKSIGAKETKELAVMVDTFHPLQITQEALEIEDERYTMSWAE</sequence>
<dbReference type="OrthoDB" id="9768662at2"/>
<organism evidence="10 11">
    <name type="scientific">Chitinophaga pinensis (strain ATCC 43595 / DSM 2588 / LMG 13176 / NBRC 15968 / NCIMB 11800 / UQM 2034)</name>
    <dbReference type="NCBI Taxonomy" id="485918"/>
    <lineage>
        <taxon>Bacteria</taxon>
        <taxon>Pseudomonadati</taxon>
        <taxon>Bacteroidota</taxon>
        <taxon>Chitinophagia</taxon>
        <taxon>Chitinophagales</taxon>
        <taxon>Chitinophagaceae</taxon>
        <taxon>Chitinophaga</taxon>
    </lineage>
</organism>
<dbReference type="PANTHER" id="PTHR11056:SF0">
    <property type="entry name" value="HOMOGENTISATE 1,2-DIOXYGENASE"/>
    <property type="match status" value="1"/>
</dbReference>
<evidence type="ECO:0000313" key="10">
    <source>
        <dbReference type="EMBL" id="ACU62856.1"/>
    </source>
</evidence>
<dbReference type="InterPro" id="IPR014710">
    <property type="entry name" value="RmlC-like_jellyroll"/>
</dbReference>
<reference evidence="10 11" key="2">
    <citation type="journal article" date="2010" name="Stand. Genomic Sci.">
        <title>Complete genome sequence of Chitinophaga pinensis type strain (UQM 2034).</title>
        <authorList>
            <person name="Glavina Del Rio T."/>
            <person name="Abt B."/>
            <person name="Spring S."/>
            <person name="Lapidus A."/>
            <person name="Nolan M."/>
            <person name="Tice H."/>
            <person name="Copeland A."/>
            <person name="Cheng J.F."/>
            <person name="Chen F."/>
            <person name="Bruce D."/>
            <person name="Goodwin L."/>
            <person name="Pitluck S."/>
            <person name="Ivanova N."/>
            <person name="Mavromatis K."/>
            <person name="Mikhailova N."/>
            <person name="Pati A."/>
            <person name="Chen A."/>
            <person name="Palaniappan K."/>
            <person name="Land M."/>
            <person name="Hauser L."/>
            <person name="Chang Y.J."/>
            <person name="Jeffries C.D."/>
            <person name="Chain P."/>
            <person name="Saunders E."/>
            <person name="Detter J.C."/>
            <person name="Brettin T."/>
            <person name="Rohde M."/>
            <person name="Goker M."/>
            <person name="Bristow J."/>
            <person name="Eisen J.A."/>
            <person name="Markowitz V."/>
            <person name="Hugenholtz P."/>
            <person name="Kyrpides N.C."/>
            <person name="Klenk H.P."/>
            <person name="Lucas S."/>
        </authorList>
    </citation>
    <scope>NUCLEOTIDE SEQUENCE [LARGE SCALE GENOMIC DNA]</scope>
    <source>
        <strain evidence="11">ATCC 43595 / DSM 2588 / LMG 13176 / NBRC 15968 / NCIMB 11800 / UQM 2034</strain>
    </source>
</reference>
<keyword evidence="3 8" id="KW-0479">Metal-binding</keyword>
<feature type="binding site" evidence="8">
    <location>
        <position position="306"/>
    </location>
    <ligand>
        <name>Fe cation</name>
        <dbReference type="ChEBI" id="CHEBI:24875"/>
    </ligand>
</feature>
<dbReference type="EMBL" id="CP001699">
    <property type="protein sequence ID" value="ACU62856.1"/>
    <property type="molecule type" value="Genomic_DNA"/>
</dbReference>
<evidence type="ECO:0000256" key="7">
    <source>
        <dbReference type="PIRSR" id="PIRSR605708-1"/>
    </source>
</evidence>
<dbReference type="AlphaFoldDB" id="A0A979GY28"/>
<evidence type="ECO:0000256" key="2">
    <source>
        <dbReference type="ARBA" id="ARBA00007757"/>
    </source>
</evidence>
<dbReference type="GO" id="GO:0006559">
    <property type="term" value="P:L-phenylalanine catabolic process"/>
    <property type="evidence" value="ECO:0007669"/>
    <property type="project" value="InterPro"/>
</dbReference>
<evidence type="ECO:0000256" key="6">
    <source>
        <dbReference type="ARBA" id="ARBA00023004"/>
    </source>
</evidence>
<evidence type="ECO:0000256" key="8">
    <source>
        <dbReference type="PIRSR" id="PIRSR605708-2"/>
    </source>
</evidence>
<dbReference type="GO" id="GO:0006570">
    <property type="term" value="P:tyrosine metabolic process"/>
    <property type="evidence" value="ECO:0007669"/>
    <property type="project" value="InterPro"/>
</dbReference>
<dbReference type="InterPro" id="IPR011051">
    <property type="entry name" value="RmlC_Cupin_sf"/>
</dbReference>
<evidence type="ECO:0000256" key="1">
    <source>
        <dbReference type="ARBA" id="ARBA00001962"/>
    </source>
</evidence>
<feature type="binding site" evidence="8">
    <location>
        <position position="300"/>
    </location>
    <ligand>
        <name>Fe cation</name>
        <dbReference type="ChEBI" id="CHEBI:24875"/>
    </ligand>
</feature>
<feature type="binding site" evidence="8">
    <location>
        <position position="336"/>
    </location>
    <ligand>
        <name>homogentisate</name>
        <dbReference type="ChEBI" id="CHEBI:16169"/>
    </ligand>
</feature>
<dbReference type="SUPFAM" id="SSF51182">
    <property type="entry name" value="RmlC-like cupins"/>
    <property type="match status" value="1"/>
</dbReference>
<evidence type="ECO:0000259" key="9">
    <source>
        <dbReference type="Pfam" id="PF20510"/>
    </source>
</evidence>
<dbReference type="Gene3D" id="2.60.120.10">
    <property type="entry name" value="Jelly Rolls"/>
    <property type="match status" value="1"/>
</dbReference>
<dbReference type="GO" id="GO:0046872">
    <property type="term" value="F:metal ion binding"/>
    <property type="evidence" value="ECO:0007669"/>
    <property type="project" value="UniProtKB-KW"/>
</dbReference>
<reference evidence="11" key="1">
    <citation type="submission" date="2009-08" db="EMBL/GenBank/DDBJ databases">
        <title>The complete genome of Chitinophaga pinensis DSM 2588.</title>
        <authorList>
            <consortium name="US DOE Joint Genome Institute (JGI-PGF)"/>
            <person name="Lucas S."/>
            <person name="Copeland A."/>
            <person name="Lapidus A."/>
            <person name="Glavina del Rio T."/>
            <person name="Dalin E."/>
            <person name="Tice H."/>
            <person name="Bruce D."/>
            <person name="Goodwin L."/>
            <person name="Pitluck S."/>
            <person name="Kyrpides N."/>
            <person name="Mavromatis K."/>
            <person name="Ivanova N."/>
            <person name="Mikhailova N."/>
            <person name="Sims D."/>
            <person name="Meinche L."/>
            <person name="Brettin T."/>
            <person name="Detter J.C."/>
            <person name="Han C."/>
            <person name="Larimer F."/>
            <person name="Land M."/>
            <person name="Hauser L."/>
            <person name="Markowitz V."/>
            <person name="Cheng J.-F."/>
            <person name="Hugenholtz P."/>
            <person name="Woyke T."/>
            <person name="Wu D."/>
            <person name="Spring S."/>
            <person name="Klenk H.-P."/>
            <person name="Eisen J.A."/>
        </authorList>
    </citation>
    <scope>NUCLEOTIDE SEQUENCE [LARGE SCALE GENOMIC DNA]</scope>
    <source>
        <strain evidence="11">ATCC 43595 / DSM 2588 / LMG 13176 / NBRC 15968 / NCIMB 11800 / UQM 2034</strain>
    </source>
</reference>
<dbReference type="PANTHER" id="PTHR11056">
    <property type="entry name" value="HOMOGENTISATE 1,2-DIOXYGENASE"/>
    <property type="match status" value="1"/>
</dbReference>
<gene>
    <name evidence="10" type="ordered locus">Cpin_5427</name>
</gene>
<dbReference type="Pfam" id="PF20510">
    <property type="entry name" value="HgmA_N"/>
    <property type="match status" value="1"/>
</dbReference>
<keyword evidence="5" id="KW-0560">Oxidoreductase</keyword>
<evidence type="ECO:0000256" key="3">
    <source>
        <dbReference type="ARBA" id="ARBA00022723"/>
    </source>
</evidence>
<comment type="similarity">
    <text evidence="2">Belongs to the homogentisate dioxygenase family.</text>
</comment>
<dbReference type="GO" id="GO:0004411">
    <property type="term" value="F:homogentisate 1,2-dioxygenase activity"/>
    <property type="evidence" value="ECO:0007669"/>
    <property type="project" value="InterPro"/>
</dbReference>
<accession>A0A979GY28</accession>
<dbReference type="RefSeq" id="WP_012793024.1">
    <property type="nucleotide sequence ID" value="NC_013132.1"/>
</dbReference>
<evidence type="ECO:0000256" key="4">
    <source>
        <dbReference type="ARBA" id="ARBA00022964"/>
    </source>
</evidence>
<proteinExistence type="inferred from homology"/>
<keyword evidence="4" id="KW-0223">Dioxygenase</keyword>
<dbReference type="Proteomes" id="UP000002215">
    <property type="component" value="Chromosome"/>
</dbReference>